<evidence type="ECO:0000313" key="5">
    <source>
        <dbReference type="Proteomes" id="UP000248079"/>
    </source>
</evidence>
<feature type="domain" description="NADPH-dependent FMN reductase-like" evidence="3">
    <location>
        <begin position="18"/>
        <end position="173"/>
    </location>
</feature>
<keyword evidence="5" id="KW-1185">Reference proteome</keyword>
<keyword evidence="1" id="KW-0285">Flavoprotein</keyword>
<dbReference type="InterPro" id="IPR005025">
    <property type="entry name" value="FMN_Rdtase-like_dom"/>
</dbReference>
<sequence length="204" mass="23257">MYNVVSIYSITNNNYRNMKIIGINGSPRINGNSAQLLEIMLKQTEQYGASTKTYHLNKMNFKGCQGCSSCREKGNCVLKDDMNVLLKEVKEADVVILSSPVYMWQMSAQTKLFTDRLMPLLKSDYSSRLVGQKLLMLYTQGNTNCSQFSTYFEYTKNMFSFLGFRVLPPFVAGGFHHENDIQKYPNIIQRAKQSAEAIMMADCI</sequence>
<dbReference type="PANTHER" id="PTHR43278:SF2">
    <property type="entry name" value="IRON-SULFUR FLAVOPROTEIN"/>
    <property type="match status" value="1"/>
</dbReference>
<dbReference type="EMBL" id="QFLI01000002">
    <property type="protein sequence ID" value="PXY02001.1"/>
    <property type="molecule type" value="Genomic_DNA"/>
</dbReference>
<dbReference type="OrthoDB" id="9790975at2"/>
<keyword evidence="2" id="KW-0288">FMN</keyword>
<dbReference type="Gene3D" id="3.40.50.360">
    <property type="match status" value="1"/>
</dbReference>
<organism evidence="4 5">
    <name type="scientific">Marinifilum breve</name>
    <dbReference type="NCBI Taxonomy" id="2184082"/>
    <lineage>
        <taxon>Bacteria</taxon>
        <taxon>Pseudomonadati</taxon>
        <taxon>Bacteroidota</taxon>
        <taxon>Bacteroidia</taxon>
        <taxon>Marinilabiliales</taxon>
        <taxon>Marinifilaceae</taxon>
    </lineage>
</organism>
<dbReference type="GO" id="GO:0016491">
    <property type="term" value="F:oxidoreductase activity"/>
    <property type="evidence" value="ECO:0007669"/>
    <property type="project" value="InterPro"/>
</dbReference>
<accession>A0A2V4A0C6</accession>
<evidence type="ECO:0000313" key="4">
    <source>
        <dbReference type="EMBL" id="PXY02001.1"/>
    </source>
</evidence>
<gene>
    <name evidence="4" type="ORF">DF185_04955</name>
</gene>
<dbReference type="SUPFAM" id="SSF52218">
    <property type="entry name" value="Flavoproteins"/>
    <property type="match status" value="1"/>
</dbReference>
<dbReference type="PANTHER" id="PTHR43278">
    <property type="entry name" value="NAD(P)H-DEPENDENT FMN-CONTAINING OXIDOREDUCTASE YWQN-RELATED"/>
    <property type="match status" value="1"/>
</dbReference>
<dbReference type="Pfam" id="PF03358">
    <property type="entry name" value="FMN_red"/>
    <property type="match status" value="1"/>
</dbReference>
<comment type="caution">
    <text evidence="4">The sequence shown here is derived from an EMBL/GenBank/DDBJ whole genome shotgun (WGS) entry which is preliminary data.</text>
</comment>
<name>A0A2V4A0C6_9BACT</name>
<dbReference type="Proteomes" id="UP000248079">
    <property type="component" value="Unassembled WGS sequence"/>
</dbReference>
<evidence type="ECO:0000256" key="1">
    <source>
        <dbReference type="ARBA" id="ARBA00022630"/>
    </source>
</evidence>
<evidence type="ECO:0000259" key="3">
    <source>
        <dbReference type="Pfam" id="PF03358"/>
    </source>
</evidence>
<protein>
    <submittedName>
        <fullName evidence="4">Flavodoxin family protein</fullName>
    </submittedName>
</protein>
<evidence type="ECO:0000256" key="2">
    <source>
        <dbReference type="ARBA" id="ARBA00022643"/>
    </source>
</evidence>
<dbReference type="InterPro" id="IPR029039">
    <property type="entry name" value="Flavoprotein-like_sf"/>
</dbReference>
<reference evidence="4 5" key="1">
    <citation type="submission" date="2018-05" db="EMBL/GenBank/DDBJ databases">
        <title>Marinifilum breve JC075T sp. nov., a marine bacterium isolated from Yongle Blue Hole in the South China Sea.</title>
        <authorList>
            <person name="Fu T."/>
        </authorList>
    </citation>
    <scope>NUCLEOTIDE SEQUENCE [LARGE SCALE GENOMIC DNA]</scope>
    <source>
        <strain evidence="4 5">JC075</strain>
    </source>
</reference>
<dbReference type="InterPro" id="IPR051796">
    <property type="entry name" value="ISF_SsuE-like"/>
</dbReference>
<dbReference type="AlphaFoldDB" id="A0A2V4A0C6"/>
<proteinExistence type="predicted"/>